<evidence type="ECO:0000256" key="4">
    <source>
        <dbReference type="ARBA" id="ARBA00022692"/>
    </source>
</evidence>
<organism evidence="10 11">
    <name type="scientific">Ferrimicrobium acidiphilum DSM 19497</name>
    <dbReference type="NCBI Taxonomy" id="1121877"/>
    <lineage>
        <taxon>Bacteria</taxon>
        <taxon>Bacillati</taxon>
        <taxon>Actinomycetota</taxon>
        <taxon>Acidimicrobiia</taxon>
        <taxon>Acidimicrobiales</taxon>
        <taxon>Acidimicrobiaceae</taxon>
        <taxon>Ferrimicrobium</taxon>
    </lineage>
</organism>
<dbReference type="Pfam" id="PF07690">
    <property type="entry name" value="MFS_1"/>
    <property type="match status" value="1"/>
</dbReference>
<reference evidence="10 11" key="1">
    <citation type="submission" date="2015-01" db="EMBL/GenBank/DDBJ databases">
        <title>Draft genome of the acidophilic iron oxidizer Ferrimicrobium acidiphilum strain T23.</title>
        <authorList>
            <person name="Poehlein A."/>
            <person name="Eisen S."/>
            <person name="Schloemann M."/>
            <person name="Johnson B.D."/>
            <person name="Daniel R."/>
            <person name="Muehling M."/>
        </authorList>
    </citation>
    <scope>NUCLEOTIDE SEQUENCE [LARGE SCALE GENOMIC DNA]</scope>
    <source>
        <strain evidence="10 11">T23</strain>
    </source>
</reference>
<feature type="transmembrane region" description="Helical" evidence="8">
    <location>
        <begin position="294"/>
        <end position="313"/>
    </location>
</feature>
<dbReference type="GO" id="GO:0022857">
    <property type="term" value="F:transmembrane transporter activity"/>
    <property type="evidence" value="ECO:0007669"/>
    <property type="project" value="InterPro"/>
</dbReference>
<name>A0A0D8FRW8_9ACTN</name>
<evidence type="ECO:0000259" key="9">
    <source>
        <dbReference type="PROSITE" id="PS50850"/>
    </source>
</evidence>
<comment type="caution">
    <text evidence="10">The sequence shown here is derived from an EMBL/GenBank/DDBJ whole genome shotgun (WGS) entry which is preliminary data.</text>
</comment>
<keyword evidence="6 8" id="KW-0472">Membrane</keyword>
<dbReference type="InterPro" id="IPR020846">
    <property type="entry name" value="MFS_dom"/>
</dbReference>
<evidence type="ECO:0000256" key="2">
    <source>
        <dbReference type="ARBA" id="ARBA00022448"/>
    </source>
</evidence>
<dbReference type="GeneID" id="78373397"/>
<dbReference type="STRING" id="1121877.FEAC_23500"/>
<evidence type="ECO:0000256" key="1">
    <source>
        <dbReference type="ARBA" id="ARBA00004651"/>
    </source>
</evidence>
<dbReference type="eggNOG" id="COG2814">
    <property type="taxonomic scope" value="Bacteria"/>
</dbReference>
<evidence type="ECO:0000256" key="8">
    <source>
        <dbReference type="SAM" id="Phobius"/>
    </source>
</evidence>
<evidence type="ECO:0000313" key="10">
    <source>
        <dbReference type="EMBL" id="KJE75871.1"/>
    </source>
</evidence>
<feature type="domain" description="Major facilitator superfamily (MFS) profile" evidence="9">
    <location>
        <begin position="1"/>
        <end position="384"/>
    </location>
</feature>
<evidence type="ECO:0000256" key="6">
    <source>
        <dbReference type="ARBA" id="ARBA00023136"/>
    </source>
</evidence>
<dbReference type="EMBL" id="JXUW01000026">
    <property type="protein sequence ID" value="KJE75871.1"/>
    <property type="molecule type" value="Genomic_DNA"/>
</dbReference>
<feature type="transmembrane region" description="Helical" evidence="8">
    <location>
        <begin position="333"/>
        <end position="353"/>
    </location>
</feature>
<dbReference type="PANTHER" id="PTHR23517">
    <property type="entry name" value="RESISTANCE PROTEIN MDTM, PUTATIVE-RELATED-RELATED"/>
    <property type="match status" value="1"/>
</dbReference>
<dbReference type="PANTHER" id="PTHR23517:SF2">
    <property type="entry name" value="MULTIDRUG RESISTANCE PROTEIN MDTH"/>
    <property type="match status" value="1"/>
</dbReference>
<feature type="transmembrane region" description="Helical" evidence="8">
    <location>
        <begin position="6"/>
        <end position="28"/>
    </location>
</feature>
<proteinExistence type="predicted"/>
<dbReference type="InterPro" id="IPR036259">
    <property type="entry name" value="MFS_trans_sf"/>
</dbReference>
<feature type="region of interest" description="Disordered" evidence="7">
    <location>
        <begin position="386"/>
        <end position="408"/>
    </location>
</feature>
<keyword evidence="4 8" id="KW-0812">Transmembrane</keyword>
<evidence type="ECO:0000313" key="11">
    <source>
        <dbReference type="Proteomes" id="UP000032336"/>
    </source>
</evidence>
<dbReference type="PROSITE" id="PS50850">
    <property type="entry name" value="MFS"/>
    <property type="match status" value="1"/>
</dbReference>
<feature type="transmembrane region" description="Helical" evidence="8">
    <location>
        <begin position="40"/>
        <end position="59"/>
    </location>
</feature>
<protein>
    <submittedName>
        <fullName evidence="10">Multidrug resistance protein MdtH</fullName>
    </submittedName>
</protein>
<dbReference type="GO" id="GO:0005886">
    <property type="term" value="C:plasma membrane"/>
    <property type="evidence" value="ECO:0007669"/>
    <property type="project" value="UniProtKB-SubCell"/>
</dbReference>
<dbReference type="SUPFAM" id="SSF103473">
    <property type="entry name" value="MFS general substrate transporter"/>
    <property type="match status" value="1"/>
</dbReference>
<sequence length="408" mass="43511">MSIEPVTSGLLSAAGGAVWPYLILYLHFSRNISTPLAGSVVAMEGVATLGGALVGGVLVDRFGARNTATLGTFVEVIGYLLVFLARTPPLFFVASLVFGFSNIRYSARNVATANALPADLPAAKFFSYDFMASNAGFAVGTLTGGLFINLHRPSTFLDLLLLGMGCGILAAFAFVLLPNDRHVSDHPVEPSYREALTDPRLRLFLVFAVFLSFTSYASFDTGIPALIGIALHKSPQVIAIGFVINPVLIVLLQRPVYGLINKIGFRRALKLTALVFGIAWLIPLVTVFAHTTVFVLADLAVFAAIFGFGEMCYSPIRTPVLLALAPKRLRGRYFGLSQFSRALANVIGPVTATEAVGHGLAYIWLGGLFALGSMNAAIGSKLGRQVEEGSQQSNAEEPTVQHDNPMEG</sequence>
<feature type="transmembrane region" description="Helical" evidence="8">
    <location>
        <begin position="156"/>
        <end position="177"/>
    </location>
</feature>
<gene>
    <name evidence="10" type="primary">mdtH</name>
    <name evidence="10" type="ORF">FEAC_23500</name>
</gene>
<dbReference type="AlphaFoldDB" id="A0A0D8FRW8"/>
<feature type="transmembrane region" description="Helical" evidence="8">
    <location>
        <begin position="79"/>
        <end position="100"/>
    </location>
</feature>
<dbReference type="RefSeq" id="WP_035390721.1">
    <property type="nucleotide sequence ID" value="NZ_JQKF01000029.1"/>
</dbReference>
<evidence type="ECO:0000256" key="5">
    <source>
        <dbReference type="ARBA" id="ARBA00022989"/>
    </source>
</evidence>
<keyword evidence="3" id="KW-1003">Cell membrane</keyword>
<keyword evidence="11" id="KW-1185">Reference proteome</keyword>
<feature type="transmembrane region" description="Helical" evidence="8">
    <location>
        <begin position="237"/>
        <end position="256"/>
    </location>
</feature>
<evidence type="ECO:0000256" key="7">
    <source>
        <dbReference type="SAM" id="MobiDB-lite"/>
    </source>
</evidence>
<dbReference type="InterPro" id="IPR050171">
    <property type="entry name" value="MFS_Transporters"/>
</dbReference>
<feature type="transmembrane region" description="Helical" evidence="8">
    <location>
        <begin position="268"/>
        <end position="288"/>
    </location>
</feature>
<dbReference type="Proteomes" id="UP000032336">
    <property type="component" value="Unassembled WGS sequence"/>
</dbReference>
<accession>A0A0D8FRW8</accession>
<feature type="transmembrane region" description="Helical" evidence="8">
    <location>
        <begin position="130"/>
        <end position="150"/>
    </location>
</feature>
<dbReference type="Gene3D" id="1.20.1250.20">
    <property type="entry name" value="MFS general substrate transporter like domains"/>
    <property type="match status" value="1"/>
</dbReference>
<dbReference type="OrthoDB" id="4109786at2"/>
<evidence type="ECO:0000256" key="3">
    <source>
        <dbReference type="ARBA" id="ARBA00022475"/>
    </source>
</evidence>
<keyword evidence="2" id="KW-0813">Transport</keyword>
<comment type="subcellular location">
    <subcellularLocation>
        <location evidence="1">Cell membrane</location>
        <topology evidence="1">Multi-pass membrane protein</topology>
    </subcellularLocation>
</comment>
<keyword evidence="5 8" id="KW-1133">Transmembrane helix</keyword>
<feature type="transmembrane region" description="Helical" evidence="8">
    <location>
        <begin position="203"/>
        <end position="231"/>
    </location>
</feature>
<dbReference type="InterPro" id="IPR011701">
    <property type="entry name" value="MFS"/>
</dbReference>